<feature type="non-terminal residue" evidence="2">
    <location>
        <position position="1"/>
    </location>
</feature>
<dbReference type="Proteomes" id="UP000823851">
    <property type="component" value="Unassembled WGS sequence"/>
</dbReference>
<sequence length="70" mass="7566">KAETSAGVQLSPELLGAYSANRGEDRASDCHVYACDMLENVTEELPVTDGALALSFHPFEIKTVRISRGK</sequence>
<feature type="domain" description="Glycosyl hydrolases family 38 C-terminal" evidence="1">
    <location>
        <begin position="31"/>
        <end position="64"/>
    </location>
</feature>
<organism evidence="2 3">
    <name type="scientific">Candidatus Eisenbergiella stercorigallinarum</name>
    <dbReference type="NCBI Taxonomy" id="2838557"/>
    <lineage>
        <taxon>Bacteria</taxon>
        <taxon>Bacillati</taxon>
        <taxon>Bacillota</taxon>
        <taxon>Clostridia</taxon>
        <taxon>Lachnospirales</taxon>
        <taxon>Lachnospiraceae</taxon>
        <taxon>Eisenbergiella</taxon>
    </lineage>
</organism>
<proteinExistence type="predicted"/>
<dbReference type="InterPro" id="IPR041147">
    <property type="entry name" value="GH38_C"/>
</dbReference>
<dbReference type="EMBL" id="DWUW01000307">
    <property type="protein sequence ID" value="HJD32407.1"/>
    <property type="molecule type" value="Genomic_DNA"/>
</dbReference>
<evidence type="ECO:0000313" key="3">
    <source>
        <dbReference type="Proteomes" id="UP000823851"/>
    </source>
</evidence>
<evidence type="ECO:0000259" key="1">
    <source>
        <dbReference type="Pfam" id="PF17677"/>
    </source>
</evidence>
<dbReference type="AlphaFoldDB" id="A0A9D2R220"/>
<protein>
    <recommendedName>
        <fullName evidence="1">Glycosyl hydrolases family 38 C-terminal domain-containing protein</fullName>
    </recommendedName>
</protein>
<name>A0A9D2R220_9FIRM</name>
<comment type="caution">
    <text evidence="2">The sequence shown here is derived from an EMBL/GenBank/DDBJ whole genome shotgun (WGS) entry which is preliminary data.</text>
</comment>
<evidence type="ECO:0000313" key="2">
    <source>
        <dbReference type="EMBL" id="HJD32407.1"/>
    </source>
</evidence>
<reference evidence="2" key="2">
    <citation type="submission" date="2021-04" db="EMBL/GenBank/DDBJ databases">
        <authorList>
            <person name="Gilroy R."/>
        </authorList>
    </citation>
    <scope>NUCLEOTIDE SEQUENCE</scope>
    <source>
        <strain evidence="2">ChiHjej8B7-25341</strain>
    </source>
</reference>
<reference evidence="2" key="1">
    <citation type="journal article" date="2021" name="PeerJ">
        <title>Extensive microbial diversity within the chicken gut microbiome revealed by metagenomics and culture.</title>
        <authorList>
            <person name="Gilroy R."/>
            <person name="Ravi A."/>
            <person name="Getino M."/>
            <person name="Pursley I."/>
            <person name="Horton D.L."/>
            <person name="Alikhan N.F."/>
            <person name="Baker D."/>
            <person name="Gharbi K."/>
            <person name="Hall N."/>
            <person name="Watson M."/>
            <person name="Adriaenssens E.M."/>
            <person name="Foster-Nyarko E."/>
            <person name="Jarju S."/>
            <person name="Secka A."/>
            <person name="Antonio M."/>
            <person name="Oren A."/>
            <person name="Chaudhuri R.R."/>
            <person name="La Ragione R."/>
            <person name="Hildebrand F."/>
            <person name="Pallen M.J."/>
        </authorList>
    </citation>
    <scope>NUCLEOTIDE SEQUENCE</scope>
    <source>
        <strain evidence="2">ChiHjej8B7-25341</strain>
    </source>
</reference>
<dbReference type="Pfam" id="PF17677">
    <property type="entry name" value="Glyco_hydro38C2"/>
    <property type="match status" value="1"/>
</dbReference>
<gene>
    <name evidence="2" type="ORF">H9912_10780</name>
</gene>
<accession>A0A9D2R220</accession>